<keyword evidence="19" id="KW-1185">Reference proteome</keyword>
<gene>
    <name evidence="18" type="ORF">ILUMI_10552</name>
</gene>
<comment type="caution">
    <text evidence="18">The sequence shown here is derived from an EMBL/GenBank/DDBJ whole genome shotgun (WGS) entry which is preliminary data.</text>
</comment>
<keyword evidence="12 15" id="KW-0175">Coiled coil</keyword>
<evidence type="ECO:0000256" key="8">
    <source>
        <dbReference type="ARBA" id="ARBA00022771"/>
    </source>
</evidence>
<dbReference type="InterPro" id="IPR002110">
    <property type="entry name" value="Ankyrin_rpt"/>
</dbReference>
<keyword evidence="9 14" id="KW-0378">Hydrolase</keyword>
<keyword evidence="6" id="KW-0677">Repeat</keyword>
<dbReference type="Pfam" id="PF18716">
    <property type="entry name" value="VATC"/>
    <property type="match status" value="1"/>
</dbReference>
<dbReference type="Gene3D" id="1.25.40.20">
    <property type="entry name" value="Ankyrin repeat-containing domain"/>
    <property type="match status" value="1"/>
</dbReference>
<feature type="domain" description="VLRF1" evidence="17">
    <location>
        <begin position="180"/>
        <end position="324"/>
    </location>
</feature>
<feature type="active site" evidence="14">
    <location>
        <position position="223"/>
    </location>
</feature>
<feature type="region of interest" description="Disordered" evidence="16">
    <location>
        <begin position="110"/>
        <end position="129"/>
    </location>
</feature>
<keyword evidence="5" id="KW-0479">Metal-binding</keyword>
<keyword evidence="8" id="KW-0863">Zinc-finger</keyword>
<dbReference type="SMART" id="SM00248">
    <property type="entry name" value="ANK"/>
    <property type="match status" value="1"/>
</dbReference>
<name>A0A8K0D269_IGNLU</name>
<evidence type="ECO:0000259" key="17">
    <source>
        <dbReference type="PROSITE" id="PS52044"/>
    </source>
</evidence>
<evidence type="ECO:0000256" key="5">
    <source>
        <dbReference type="ARBA" id="ARBA00022723"/>
    </source>
</evidence>
<evidence type="ECO:0000256" key="13">
    <source>
        <dbReference type="PROSITE-ProRule" id="PRU00023"/>
    </source>
</evidence>
<keyword evidence="7 14" id="KW-0255">Endonuclease</keyword>
<evidence type="ECO:0000256" key="6">
    <source>
        <dbReference type="ARBA" id="ARBA00022737"/>
    </source>
</evidence>
<evidence type="ECO:0000256" key="16">
    <source>
        <dbReference type="SAM" id="MobiDB-lite"/>
    </source>
</evidence>
<dbReference type="AlphaFoldDB" id="A0A8K0D269"/>
<comment type="domain">
    <text evidence="14">The VLRF1 domain mediates binding to the 60S ribosomal subunit.</text>
</comment>
<feature type="compositionally biased region" description="Low complexity" evidence="16">
    <location>
        <begin position="377"/>
        <end position="386"/>
    </location>
</feature>
<evidence type="ECO:0000256" key="1">
    <source>
        <dbReference type="ARBA" id="ARBA00004496"/>
    </source>
</evidence>
<evidence type="ECO:0000256" key="14">
    <source>
        <dbReference type="PROSITE-ProRule" id="PRU01389"/>
    </source>
</evidence>
<evidence type="ECO:0000313" key="18">
    <source>
        <dbReference type="EMBL" id="KAF2895622.1"/>
    </source>
</evidence>
<dbReference type="PANTHER" id="PTHR16036">
    <property type="entry name" value="ANKYRIN REPEAT AND ZINC FINGER DOMAIN-CONTAINING PROTEIN 1"/>
    <property type="match status" value="1"/>
</dbReference>
<evidence type="ECO:0000256" key="3">
    <source>
        <dbReference type="ARBA" id="ARBA00022490"/>
    </source>
</evidence>
<evidence type="ECO:0000256" key="2">
    <source>
        <dbReference type="ARBA" id="ARBA00009262"/>
    </source>
</evidence>
<reference evidence="18" key="1">
    <citation type="submission" date="2019-08" db="EMBL/GenBank/DDBJ databases">
        <title>The genome of the North American firefly Photinus pyralis.</title>
        <authorList>
            <consortium name="Photinus pyralis genome working group"/>
            <person name="Fallon T.R."/>
            <person name="Sander Lower S.E."/>
            <person name="Weng J.-K."/>
        </authorList>
    </citation>
    <scope>NUCLEOTIDE SEQUENCE</scope>
    <source>
        <strain evidence="18">TRF0915ILg1</strain>
        <tissue evidence="18">Whole body</tissue>
    </source>
</reference>
<evidence type="ECO:0000256" key="15">
    <source>
        <dbReference type="SAM" id="Coils"/>
    </source>
</evidence>
<feature type="compositionally biased region" description="Polar residues" evidence="16">
    <location>
        <begin position="219"/>
        <end position="236"/>
    </location>
</feature>
<dbReference type="InterPro" id="IPR041175">
    <property type="entry name" value="VLRF1/Vms1"/>
</dbReference>
<comment type="subcellular location">
    <subcellularLocation>
        <location evidence="1">Cytoplasm</location>
    </subcellularLocation>
</comment>
<dbReference type="OrthoDB" id="429841at2759"/>
<proteinExistence type="inferred from homology"/>
<organism evidence="18 19">
    <name type="scientific">Ignelater luminosus</name>
    <name type="common">Cucubano</name>
    <name type="synonym">Pyrophorus luminosus</name>
    <dbReference type="NCBI Taxonomy" id="2038154"/>
    <lineage>
        <taxon>Eukaryota</taxon>
        <taxon>Metazoa</taxon>
        <taxon>Ecdysozoa</taxon>
        <taxon>Arthropoda</taxon>
        <taxon>Hexapoda</taxon>
        <taxon>Insecta</taxon>
        <taxon>Pterygota</taxon>
        <taxon>Neoptera</taxon>
        <taxon>Endopterygota</taxon>
        <taxon>Coleoptera</taxon>
        <taxon>Polyphaga</taxon>
        <taxon>Elateriformia</taxon>
        <taxon>Elateroidea</taxon>
        <taxon>Elateridae</taxon>
        <taxon>Agrypninae</taxon>
        <taxon>Pyrophorini</taxon>
        <taxon>Ignelater</taxon>
    </lineage>
</organism>
<evidence type="ECO:0000256" key="7">
    <source>
        <dbReference type="ARBA" id="ARBA00022759"/>
    </source>
</evidence>
<dbReference type="GO" id="GO:0005737">
    <property type="term" value="C:cytoplasm"/>
    <property type="evidence" value="ECO:0007669"/>
    <property type="project" value="UniProtKB-SubCell"/>
</dbReference>
<evidence type="ECO:0000256" key="10">
    <source>
        <dbReference type="ARBA" id="ARBA00022833"/>
    </source>
</evidence>
<dbReference type="GO" id="GO:0008270">
    <property type="term" value="F:zinc ion binding"/>
    <property type="evidence" value="ECO:0007669"/>
    <property type="project" value="UniProtKB-KW"/>
</dbReference>
<dbReference type="PROSITE" id="PS00028">
    <property type="entry name" value="ZINC_FINGER_C2H2_1"/>
    <property type="match status" value="1"/>
</dbReference>
<feature type="compositionally biased region" description="Basic residues" evidence="16">
    <location>
        <begin position="420"/>
        <end position="434"/>
    </location>
</feature>
<dbReference type="InterPro" id="IPR041540">
    <property type="entry name" value="VATC"/>
</dbReference>
<evidence type="ECO:0000256" key="4">
    <source>
        <dbReference type="ARBA" id="ARBA00022722"/>
    </source>
</evidence>
<keyword evidence="10" id="KW-0862">Zinc</keyword>
<feature type="region of interest" description="Disordered" evidence="16">
    <location>
        <begin position="219"/>
        <end position="240"/>
    </location>
</feature>
<evidence type="ECO:0000256" key="11">
    <source>
        <dbReference type="ARBA" id="ARBA00023043"/>
    </source>
</evidence>
<feature type="region of interest" description="Disordered" evidence="16">
    <location>
        <begin position="340"/>
        <end position="395"/>
    </location>
</feature>
<dbReference type="Pfam" id="PF18826">
    <property type="entry name" value="bVLRF1"/>
    <property type="match status" value="1"/>
</dbReference>
<dbReference type="PANTHER" id="PTHR16036:SF2">
    <property type="entry name" value="TRNA ENDONUCLEASE ANKZF1"/>
    <property type="match status" value="1"/>
</dbReference>
<evidence type="ECO:0000256" key="9">
    <source>
        <dbReference type="ARBA" id="ARBA00022801"/>
    </source>
</evidence>
<dbReference type="GO" id="GO:0016787">
    <property type="term" value="F:hydrolase activity"/>
    <property type="evidence" value="ECO:0007669"/>
    <property type="project" value="UniProtKB-KW"/>
</dbReference>
<keyword evidence="3 14" id="KW-0963">Cytoplasm</keyword>
<feature type="repeat" description="ANK" evidence="13">
    <location>
        <begin position="505"/>
        <end position="537"/>
    </location>
</feature>
<dbReference type="InterPro" id="IPR047139">
    <property type="entry name" value="ANKZ1/VMS1"/>
</dbReference>
<dbReference type="SUPFAM" id="SSF48403">
    <property type="entry name" value="Ankyrin repeat"/>
    <property type="match status" value="1"/>
</dbReference>
<comment type="similarity">
    <text evidence="2 14">Belongs to the ANKZF1/VMS1 family.</text>
</comment>
<evidence type="ECO:0000256" key="12">
    <source>
        <dbReference type="ARBA" id="ARBA00023054"/>
    </source>
</evidence>
<dbReference type="InterPro" id="IPR036770">
    <property type="entry name" value="Ankyrin_rpt-contain_sf"/>
</dbReference>
<dbReference type="PROSITE" id="PS50088">
    <property type="entry name" value="ANK_REPEAT"/>
    <property type="match status" value="1"/>
</dbReference>
<dbReference type="InterPro" id="IPR013087">
    <property type="entry name" value="Znf_C2H2_type"/>
</dbReference>
<dbReference type="Pfam" id="PF00023">
    <property type="entry name" value="Ank"/>
    <property type="match status" value="1"/>
</dbReference>
<dbReference type="PROSITE" id="PS52044">
    <property type="entry name" value="VLRF1"/>
    <property type="match status" value="1"/>
</dbReference>
<protein>
    <recommendedName>
        <fullName evidence="17">VLRF1 domain-containing protein</fullName>
    </recommendedName>
</protein>
<dbReference type="GO" id="GO:0036503">
    <property type="term" value="P:ERAD pathway"/>
    <property type="evidence" value="ECO:0007669"/>
    <property type="project" value="TreeGrafter"/>
</dbReference>
<accession>A0A8K0D269</accession>
<dbReference type="GO" id="GO:0004519">
    <property type="term" value="F:endonuclease activity"/>
    <property type="evidence" value="ECO:0007669"/>
    <property type="project" value="UniProtKB-KW"/>
</dbReference>
<keyword evidence="11 13" id="KW-0040">ANK repeat</keyword>
<sequence>MCLVERGRRLLTSTTRLEFNMEQIKLFDDSFKKIVEDEVQFLQFVDTDTKETNIEKDTWTTTNPTSLSCSYCRVEFSNSLQQREHYKLDWHRYNLKQSLLAREPITEEEFNEKTDDISSISGSESEEKEDSLENIAAAQGKIFLKTGQGKVFSVYRCLLFEKKDELDGKVLIQRLRSCSTNSKWTVLMLGGGHFAGGVFHGSEPVLHKTFHCYTVRAGQGSSQGARDNRSGGSQPKSAGASLRRYNEAALVQHVRDIVEAWRSEIDQSSLIIFRAAGPYNRGVLFGGKTPLLNRADPRLRSIPFSTRRATYTELKRVHNLLTTLHIYESTELALQQLPKQETIEQSNKRNKCKVSNINRSKSREITERPLPVASHVSSSSESEPSETNNKDELTINEQEVSFRDALQCFDDTLTPEDRKKGNRKAKKPKKSKNRLFREREARRRKELYETIQSGKLDILQVLLDNRKIEHEGDKKIGEVNESEENVKHQSENIEFDFINEVLDDHGNTLLHVAALFGQIDILKYLLDNNADPCNKNDKHQTPYTCTQDKEVRSLFKDYAQQFPEKYNYNKAHIPTNVLSVEEQFEKKKAQRKVKREKEKEKKKENAIKKKEETEKERFLNLSDREKRALAAERRILSQSGTVMARCFLCATDISGKVPFEYSGNRFCSIECLKAHRLNTPAVLPQ</sequence>
<feature type="region of interest" description="Disordered" evidence="16">
    <location>
        <begin position="411"/>
        <end position="435"/>
    </location>
</feature>
<feature type="coiled-coil region" evidence="15">
    <location>
        <begin position="586"/>
        <end position="616"/>
    </location>
</feature>
<dbReference type="EMBL" id="VTPC01005747">
    <property type="protein sequence ID" value="KAF2895622.1"/>
    <property type="molecule type" value="Genomic_DNA"/>
</dbReference>
<dbReference type="PROSITE" id="PS50297">
    <property type="entry name" value="ANK_REP_REGION"/>
    <property type="match status" value="1"/>
</dbReference>
<evidence type="ECO:0000313" key="19">
    <source>
        <dbReference type="Proteomes" id="UP000801492"/>
    </source>
</evidence>
<dbReference type="Proteomes" id="UP000801492">
    <property type="component" value="Unassembled WGS sequence"/>
</dbReference>
<keyword evidence="4 14" id="KW-0540">Nuclease</keyword>